<dbReference type="RefSeq" id="WP_344267027.1">
    <property type="nucleotide sequence ID" value="NZ_BAAAHV010000005.1"/>
</dbReference>
<dbReference type="SUPFAM" id="SSF51726">
    <property type="entry name" value="UROD/MetE-like"/>
    <property type="match status" value="1"/>
</dbReference>
<reference evidence="2" key="1">
    <citation type="journal article" date="2019" name="Int. J. Syst. Evol. Microbiol.">
        <title>The Global Catalogue of Microorganisms (GCM) 10K type strain sequencing project: providing services to taxonomists for standard genome sequencing and annotation.</title>
        <authorList>
            <consortium name="The Broad Institute Genomics Platform"/>
            <consortium name="The Broad Institute Genome Sequencing Center for Infectious Disease"/>
            <person name="Wu L."/>
            <person name="Ma J."/>
        </authorList>
    </citation>
    <scope>NUCLEOTIDE SEQUENCE [LARGE SCALE GENOMIC DNA]</scope>
    <source>
        <strain evidence="2">CGMCC 4.7638</strain>
    </source>
</reference>
<accession>A0ABW5ID99</accession>
<dbReference type="EMBL" id="JBHUKQ010000024">
    <property type="protein sequence ID" value="MFD2486767.1"/>
    <property type="molecule type" value="Genomic_DNA"/>
</dbReference>
<dbReference type="InterPro" id="IPR038071">
    <property type="entry name" value="UROD/MetE-like_sf"/>
</dbReference>
<evidence type="ECO:0000313" key="1">
    <source>
        <dbReference type="EMBL" id="MFD2486767.1"/>
    </source>
</evidence>
<comment type="caution">
    <text evidence="1">The sequence shown here is derived from an EMBL/GenBank/DDBJ whole genome shotgun (WGS) entry which is preliminary data.</text>
</comment>
<sequence length="371" mass="40545">MTATQPETQSSDATNPTRAIHFVGSLPPQLAPTPQAGMQWMLDQTRDHTLASLPCDADPRWIVDWLYALEHVDALEPVRTGDATSYDDYPRYRITPGRKLAPEDVSLRRMSHTATVIAARQTLDSPHEMPPAQVSIPGPLDLAYICFGAPFRTLANVGVLREALLHDINEIHQRWGDEIVFQLETPASLTLLDRVPRSLQAAAAGLLAEQITRIIRDSPTNAKWILHLCHGDLNHEPLVTPSSLAPAVRIIRALHRQLAQLGLRMPRVHIPMCTGTSAPSTNAAYYRALLRLPDDVEVIAGLVDEHHASESARALELAENALGRPFTAVAAACGHGRRTPDDAEANAVLARELASAPHRTFARHGKPGRAA</sequence>
<organism evidence="1 2">
    <name type="scientific">Amycolatopsis albidoflavus</name>
    <dbReference type="NCBI Taxonomy" id="102226"/>
    <lineage>
        <taxon>Bacteria</taxon>
        <taxon>Bacillati</taxon>
        <taxon>Actinomycetota</taxon>
        <taxon>Actinomycetes</taxon>
        <taxon>Pseudonocardiales</taxon>
        <taxon>Pseudonocardiaceae</taxon>
        <taxon>Amycolatopsis</taxon>
    </lineage>
</organism>
<evidence type="ECO:0008006" key="3">
    <source>
        <dbReference type="Google" id="ProtNLM"/>
    </source>
</evidence>
<proteinExistence type="predicted"/>
<gene>
    <name evidence="1" type="ORF">ACFSUT_41300</name>
</gene>
<keyword evidence="2" id="KW-1185">Reference proteome</keyword>
<dbReference type="Proteomes" id="UP001597542">
    <property type="component" value="Unassembled WGS sequence"/>
</dbReference>
<evidence type="ECO:0000313" key="2">
    <source>
        <dbReference type="Proteomes" id="UP001597542"/>
    </source>
</evidence>
<name>A0ABW5ID99_9PSEU</name>
<dbReference type="Gene3D" id="3.20.20.210">
    <property type="match status" value="1"/>
</dbReference>
<protein>
    <recommendedName>
        <fullName evidence="3">Methionine synthase</fullName>
    </recommendedName>
</protein>